<evidence type="ECO:0000313" key="2">
    <source>
        <dbReference type="EMBL" id="GJM97693.1"/>
    </source>
</evidence>
<organism evidence="2 3">
    <name type="scientific">Eleusine coracana subsp. coracana</name>
    <dbReference type="NCBI Taxonomy" id="191504"/>
    <lineage>
        <taxon>Eukaryota</taxon>
        <taxon>Viridiplantae</taxon>
        <taxon>Streptophyta</taxon>
        <taxon>Embryophyta</taxon>
        <taxon>Tracheophyta</taxon>
        <taxon>Spermatophyta</taxon>
        <taxon>Magnoliopsida</taxon>
        <taxon>Liliopsida</taxon>
        <taxon>Poales</taxon>
        <taxon>Poaceae</taxon>
        <taxon>PACMAD clade</taxon>
        <taxon>Chloridoideae</taxon>
        <taxon>Cynodonteae</taxon>
        <taxon>Eleusininae</taxon>
        <taxon>Eleusine</taxon>
    </lineage>
</organism>
<dbReference type="AlphaFoldDB" id="A0AAV5CI02"/>
<sequence>MGDQAIAYEPAAVIGAPLPYVHRRFLQAGRVLVTGGWLILTYSTVGNGNRAVNAEHTLIGLAFLLLGVSLIALCPVANRFPRAARAGAAVLLYLFPPARN</sequence>
<keyword evidence="1" id="KW-1133">Transmembrane helix</keyword>
<feature type="transmembrane region" description="Helical" evidence="1">
    <location>
        <begin position="28"/>
        <end position="45"/>
    </location>
</feature>
<keyword evidence="3" id="KW-1185">Reference proteome</keyword>
<keyword evidence="1" id="KW-0472">Membrane</keyword>
<dbReference type="EMBL" id="BQKI01000007">
    <property type="protein sequence ID" value="GJM97693.1"/>
    <property type="molecule type" value="Genomic_DNA"/>
</dbReference>
<gene>
    <name evidence="2" type="primary">ga14639</name>
    <name evidence="2" type="ORF">PR202_ga14639</name>
</gene>
<comment type="caution">
    <text evidence="2">The sequence shown here is derived from an EMBL/GenBank/DDBJ whole genome shotgun (WGS) entry which is preliminary data.</text>
</comment>
<evidence type="ECO:0000256" key="1">
    <source>
        <dbReference type="SAM" id="Phobius"/>
    </source>
</evidence>
<dbReference type="Proteomes" id="UP001054889">
    <property type="component" value="Unassembled WGS sequence"/>
</dbReference>
<evidence type="ECO:0000313" key="3">
    <source>
        <dbReference type="Proteomes" id="UP001054889"/>
    </source>
</evidence>
<reference evidence="2" key="2">
    <citation type="submission" date="2021-12" db="EMBL/GenBank/DDBJ databases">
        <title>Resequencing data analysis of finger millet.</title>
        <authorList>
            <person name="Hatakeyama M."/>
            <person name="Aluri S."/>
            <person name="Balachadran M.T."/>
            <person name="Sivarajan S.R."/>
            <person name="Poveda L."/>
            <person name="Shimizu-Inatsugi R."/>
            <person name="Schlapbach R."/>
            <person name="Sreeman S.M."/>
            <person name="Shimizu K.K."/>
        </authorList>
    </citation>
    <scope>NUCLEOTIDE SEQUENCE</scope>
</reference>
<accession>A0AAV5CI02</accession>
<reference evidence="2" key="1">
    <citation type="journal article" date="2018" name="DNA Res.">
        <title>Multiple hybrid de novo genome assembly of finger millet, an orphan allotetraploid crop.</title>
        <authorList>
            <person name="Hatakeyama M."/>
            <person name="Aluri S."/>
            <person name="Balachadran M.T."/>
            <person name="Sivarajan S.R."/>
            <person name="Patrignani A."/>
            <person name="Gruter S."/>
            <person name="Poveda L."/>
            <person name="Shimizu-Inatsugi R."/>
            <person name="Baeten J."/>
            <person name="Francoijs K.J."/>
            <person name="Nataraja K.N."/>
            <person name="Reddy Y.A.N."/>
            <person name="Phadnis S."/>
            <person name="Ravikumar R.L."/>
            <person name="Schlapbach R."/>
            <person name="Sreeman S.M."/>
            <person name="Shimizu K.K."/>
        </authorList>
    </citation>
    <scope>NUCLEOTIDE SEQUENCE</scope>
</reference>
<keyword evidence="1" id="KW-0812">Transmembrane</keyword>
<protein>
    <submittedName>
        <fullName evidence="2">Uncharacterized protein</fullName>
    </submittedName>
</protein>
<name>A0AAV5CI02_ELECO</name>
<proteinExistence type="predicted"/>
<feature type="transmembrane region" description="Helical" evidence="1">
    <location>
        <begin position="57"/>
        <end position="77"/>
    </location>
</feature>